<reference evidence="16 17" key="1">
    <citation type="journal article" date="2012" name="Eukaryot. Cell">
        <title>Draft genome sequence of CBS 2479, the standard type strain of Trichosporon asahii.</title>
        <authorList>
            <person name="Yang R.Y."/>
            <person name="Li H.T."/>
            <person name="Zhu H."/>
            <person name="Zhou G.P."/>
            <person name="Wang M."/>
            <person name="Wang L."/>
        </authorList>
    </citation>
    <scope>NUCLEOTIDE SEQUENCE [LARGE SCALE GENOMIC DNA]</scope>
    <source>
        <strain evidence="17">ATCC 90039 / CBS 2479 / JCM 2466 / KCTC 7840 / NCYC 2677 / UAMH 7654</strain>
    </source>
</reference>
<dbReference type="InterPro" id="IPR025845">
    <property type="entry name" value="Thg1_C_dom"/>
</dbReference>
<evidence type="ECO:0000256" key="10">
    <source>
        <dbReference type="ARBA" id="ARBA00022842"/>
    </source>
</evidence>
<sequence length="331" mass="37096">MGAGSTSESSCLPCLPRSLPFAVVTNSPPDIPSLSPKSLQTPSPRLLLESPWRLTINPLDCTSTSTSSCPSVSSEADDRFSDVQEFEKPNDRRALDLMNRAAKAVMDEFEEVVLGFGESDEFSKINSAICSVFTSAYVFYWPEYFPNDRLRYPPTFDSRVVLYPGEKEIRDYFAWRQADTHINNLYNTCFWALVKAGRTPREANKELQGTNSKDKNEMLFSEFGINYNDIDPFYRKGSVLVRIDPSSLPKAKCGVATATADADSDAPSTPADTEGGEGEAELSVEEARRQRKLEKKAKKAEKYEGMTGPVVYLNDDIIKDAFWNERPWLLE</sequence>
<keyword evidence="10" id="KW-0460">Magnesium</keyword>
<dbReference type="EMBL" id="ALBS01000145">
    <property type="protein sequence ID" value="EJT49864.1"/>
    <property type="molecule type" value="Genomic_DNA"/>
</dbReference>
<evidence type="ECO:0000256" key="7">
    <source>
        <dbReference type="ARBA" id="ARBA00022695"/>
    </source>
</evidence>
<dbReference type="Pfam" id="PF14413">
    <property type="entry name" value="Thg1C"/>
    <property type="match status" value="1"/>
</dbReference>
<evidence type="ECO:0000256" key="8">
    <source>
        <dbReference type="ARBA" id="ARBA00022723"/>
    </source>
</evidence>
<evidence type="ECO:0000256" key="4">
    <source>
        <dbReference type="ARBA" id="ARBA00015443"/>
    </source>
</evidence>
<feature type="domain" description="Thg1 C-terminal" evidence="15">
    <location>
        <begin position="167"/>
        <end position="318"/>
    </location>
</feature>
<comment type="caution">
    <text evidence="16">The sequence shown here is derived from an EMBL/GenBank/DDBJ whole genome shotgun (WGS) entry which is preliminary data.</text>
</comment>
<dbReference type="Proteomes" id="UP000002748">
    <property type="component" value="Unassembled WGS sequence"/>
</dbReference>
<evidence type="ECO:0000259" key="14">
    <source>
        <dbReference type="Pfam" id="PF04446"/>
    </source>
</evidence>
<dbReference type="Pfam" id="PF04446">
    <property type="entry name" value="Thg1"/>
    <property type="match status" value="1"/>
</dbReference>
<comment type="cofactor">
    <cofactor evidence="1">
        <name>Mg(2+)</name>
        <dbReference type="ChEBI" id="CHEBI:18420"/>
    </cofactor>
</comment>
<evidence type="ECO:0000256" key="13">
    <source>
        <dbReference type="SAM" id="MobiDB-lite"/>
    </source>
</evidence>
<dbReference type="InterPro" id="IPR038469">
    <property type="entry name" value="tRNAHis_GuaTrfase_Thg1_sf"/>
</dbReference>
<keyword evidence="8" id="KW-0479">Metal-binding</keyword>
<dbReference type="GO" id="GO:0006400">
    <property type="term" value="P:tRNA modification"/>
    <property type="evidence" value="ECO:0007669"/>
    <property type="project" value="InterPro"/>
</dbReference>
<dbReference type="OrthoDB" id="62560at2759"/>
<proteinExistence type="inferred from homology"/>
<evidence type="ECO:0000256" key="9">
    <source>
        <dbReference type="ARBA" id="ARBA00022741"/>
    </source>
</evidence>
<dbReference type="EC" id="2.7.7.79" evidence="3"/>
<keyword evidence="6" id="KW-0819">tRNA processing</keyword>
<dbReference type="KEGG" id="tasa:A1Q1_01016"/>
<feature type="compositionally biased region" description="Acidic residues" evidence="13">
    <location>
        <begin position="274"/>
        <end position="284"/>
    </location>
</feature>
<protein>
    <recommendedName>
        <fullName evidence="4">tRNA(His) guanylyltransferase</fullName>
        <ecNumber evidence="3">2.7.7.79</ecNumber>
    </recommendedName>
    <alternativeName>
        <fullName evidence="12">tRNA-histidine guanylyltransferase</fullName>
    </alternativeName>
</protein>
<name>J6EYW3_TRIAS</name>
<dbReference type="GO" id="GO:0000287">
    <property type="term" value="F:magnesium ion binding"/>
    <property type="evidence" value="ECO:0007669"/>
    <property type="project" value="InterPro"/>
</dbReference>
<dbReference type="PANTHER" id="PTHR12729:SF6">
    <property type="entry name" value="TRNA(HIS) GUANYLYLTRANSFERASE-RELATED"/>
    <property type="match status" value="1"/>
</dbReference>
<feature type="compositionally biased region" description="Low complexity" evidence="13">
    <location>
        <begin position="257"/>
        <end position="273"/>
    </location>
</feature>
<dbReference type="RefSeq" id="XP_014181114.1">
    <property type="nucleotide sequence ID" value="XM_014325639.1"/>
</dbReference>
<evidence type="ECO:0000256" key="12">
    <source>
        <dbReference type="ARBA" id="ARBA00032480"/>
    </source>
</evidence>
<organism evidence="16 17">
    <name type="scientific">Trichosporon asahii var. asahii (strain ATCC 90039 / CBS 2479 / JCM 2466 / KCTC 7840 / NBRC 103889/ NCYC 2677 / UAMH 7654)</name>
    <name type="common">Yeast</name>
    <dbReference type="NCBI Taxonomy" id="1186058"/>
    <lineage>
        <taxon>Eukaryota</taxon>
        <taxon>Fungi</taxon>
        <taxon>Dikarya</taxon>
        <taxon>Basidiomycota</taxon>
        <taxon>Agaricomycotina</taxon>
        <taxon>Tremellomycetes</taxon>
        <taxon>Trichosporonales</taxon>
        <taxon>Trichosporonaceae</taxon>
        <taxon>Trichosporon</taxon>
    </lineage>
</organism>
<evidence type="ECO:0000256" key="6">
    <source>
        <dbReference type="ARBA" id="ARBA00022694"/>
    </source>
</evidence>
<evidence type="ECO:0000256" key="1">
    <source>
        <dbReference type="ARBA" id="ARBA00001946"/>
    </source>
</evidence>
<feature type="domain" description="tRNAHis guanylyltransferase catalytic" evidence="14">
    <location>
        <begin position="78"/>
        <end position="123"/>
    </location>
</feature>
<feature type="region of interest" description="Disordered" evidence="13">
    <location>
        <begin position="257"/>
        <end position="300"/>
    </location>
</feature>
<comment type="similarity">
    <text evidence="2">Belongs to the tRNA(His) guanylyltransferase family.</text>
</comment>
<dbReference type="HOGENOM" id="CLU_044271_1_0_1"/>
<keyword evidence="11" id="KW-0342">GTP-binding</keyword>
<keyword evidence="5 16" id="KW-0808">Transferase</keyword>
<evidence type="ECO:0000256" key="2">
    <source>
        <dbReference type="ARBA" id="ARBA00010113"/>
    </source>
</evidence>
<evidence type="ECO:0000313" key="17">
    <source>
        <dbReference type="Proteomes" id="UP000002748"/>
    </source>
</evidence>
<dbReference type="GO" id="GO:0005525">
    <property type="term" value="F:GTP binding"/>
    <property type="evidence" value="ECO:0007669"/>
    <property type="project" value="UniProtKB-KW"/>
</dbReference>
<dbReference type="InterPro" id="IPR007537">
    <property type="entry name" value="tRNAHis_GuaTrfase_Thg1"/>
</dbReference>
<dbReference type="Gene3D" id="3.30.70.3000">
    <property type="match status" value="1"/>
</dbReference>
<evidence type="ECO:0000256" key="5">
    <source>
        <dbReference type="ARBA" id="ARBA00022679"/>
    </source>
</evidence>
<keyword evidence="7 16" id="KW-0548">Nucleotidyltransferase</keyword>
<accession>J6EYW3</accession>
<dbReference type="GO" id="GO:0008193">
    <property type="term" value="F:tRNA guanylyltransferase activity"/>
    <property type="evidence" value="ECO:0007669"/>
    <property type="project" value="UniProtKB-EC"/>
</dbReference>
<dbReference type="GeneID" id="25984530"/>
<dbReference type="InterPro" id="IPR024956">
    <property type="entry name" value="tRNAHis_GuaTrfase_cat"/>
</dbReference>
<evidence type="ECO:0000256" key="11">
    <source>
        <dbReference type="ARBA" id="ARBA00023134"/>
    </source>
</evidence>
<evidence type="ECO:0000259" key="15">
    <source>
        <dbReference type="Pfam" id="PF14413"/>
    </source>
</evidence>
<keyword evidence="9" id="KW-0547">Nucleotide-binding</keyword>
<dbReference type="AlphaFoldDB" id="J6EYW3"/>
<dbReference type="PANTHER" id="PTHR12729">
    <property type="entry name" value="TRNA(HIS) GUANYLYLTRANSFERASE-RELATED"/>
    <property type="match status" value="1"/>
</dbReference>
<evidence type="ECO:0000256" key="3">
    <source>
        <dbReference type="ARBA" id="ARBA00012511"/>
    </source>
</evidence>
<dbReference type="VEuPathDB" id="FungiDB:A1Q1_01016"/>
<feature type="compositionally biased region" description="Basic residues" evidence="13">
    <location>
        <begin position="289"/>
        <end position="299"/>
    </location>
</feature>
<gene>
    <name evidence="16" type="ORF">A1Q1_01016</name>
</gene>
<evidence type="ECO:0000313" key="16">
    <source>
        <dbReference type="EMBL" id="EJT49864.1"/>
    </source>
</evidence>